<evidence type="ECO:0000259" key="8">
    <source>
        <dbReference type="Pfam" id="PF02687"/>
    </source>
</evidence>
<organism evidence="9 13">
    <name type="scientific">Bacteroides caccae</name>
    <dbReference type="NCBI Taxonomy" id="47678"/>
    <lineage>
        <taxon>Bacteria</taxon>
        <taxon>Pseudomonadati</taxon>
        <taxon>Bacteroidota</taxon>
        <taxon>Bacteroidia</taxon>
        <taxon>Bacteroidales</taxon>
        <taxon>Bacteroidaceae</taxon>
        <taxon>Bacteroides</taxon>
    </lineage>
</organism>
<feature type="transmembrane region" description="Helical" evidence="7">
    <location>
        <begin position="349"/>
        <end position="370"/>
    </location>
</feature>
<evidence type="ECO:0000313" key="10">
    <source>
        <dbReference type="EMBL" id="CUP94335.1"/>
    </source>
</evidence>
<reference evidence="11 14" key="2">
    <citation type="submission" date="2018-08" db="EMBL/GenBank/DDBJ databases">
        <title>A genome reference for cultivated species of the human gut microbiota.</title>
        <authorList>
            <person name="Zou Y."/>
            <person name="Xue W."/>
            <person name="Luo G."/>
        </authorList>
    </citation>
    <scope>NUCLEOTIDE SEQUENCE [LARGE SCALE GENOMIC DNA]</scope>
    <source>
        <strain evidence="11 14">AM16-49B</strain>
    </source>
</reference>
<sequence length="431" mass="49290">MLKLILKNLWARRVRNAWLLAELILVTVLTWYITDPLFVLSYNQTLPLGYEPDGLLIAPIRSLPSTAPDYNKEEADSLHTMENMHRMLRKLRDYPGVQNAAPLVTFAFPGSGGSSYNTYAYDTLAIPASISYFIPHTGFFETFGFKTFEGKTLGELDNMDYQRNDLVVSADLLQILPKVGRLTGKRLFYNSDDDEKDTTFFSIKGVVEKVRSRNYEQGMYSFFEPQLNVRSKEVWNGGSFLIRLQPDVSEQRFLHDFRTWAYSNLKAGNLYIREVSTYKEQLDYLEYGSGVTNKYQMNIILAVFFLINLALGVTGAFWLQTRSRREEVGIMLSYGAAPGNICRLLMGEAAILASFAWLVGCLIYLQYGLAEGNWYEQGYVVPSLWINNFWLHYIVVSLIVYIIIIVVVLLGVFIPAYKISRIPPTEALRDE</sequence>
<feature type="transmembrane region" description="Helical" evidence="7">
    <location>
        <begin position="299"/>
        <end position="319"/>
    </location>
</feature>
<dbReference type="PANTHER" id="PTHR30572:SF4">
    <property type="entry name" value="ABC TRANSPORTER PERMEASE YTRF"/>
    <property type="match status" value="1"/>
</dbReference>
<proteinExistence type="inferred from homology"/>
<dbReference type="Proteomes" id="UP000095725">
    <property type="component" value="Unassembled WGS sequence"/>
</dbReference>
<dbReference type="InterPro" id="IPR003838">
    <property type="entry name" value="ABC3_permease_C"/>
</dbReference>
<dbReference type="EMBL" id="QRKD01000007">
    <property type="protein sequence ID" value="RHH90682.1"/>
    <property type="molecule type" value="Genomic_DNA"/>
</dbReference>
<evidence type="ECO:0000313" key="12">
    <source>
        <dbReference type="Proteomes" id="UP000095657"/>
    </source>
</evidence>
<evidence type="ECO:0000256" key="3">
    <source>
        <dbReference type="ARBA" id="ARBA00022692"/>
    </source>
</evidence>
<dbReference type="PANTHER" id="PTHR30572">
    <property type="entry name" value="MEMBRANE COMPONENT OF TRANSPORTER-RELATED"/>
    <property type="match status" value="1"/>
</dbReference>
<evidence type="ECO:0000313" key="13">
    <source>
        <dbReference type="Proteomes" id="UP000095725"/>
    </source>
</evidence>
<feature type="domain" description="ABC3 transporter permease C-terminal" evidence="8">
    <location>
        <begin position="299"/>
        <end position="424"/>
    </location>
</feature>
<evidence type="ECO:0000313" key="11">
    <source>
        <dbReference type="EMBL" id="RHH90682.1"/>
    </source>
</evidence>
<evidence type="ECO:0000256" key="1">
    <source>
        <dbReference type="ARBA" id="ARBA00004651"/>
    </source>
</evidence>
<dbReference type="GO" id="GO:0022857">
    <property type="term" value="F:transmembrane transporter activity"/>
    <property type="evidence" value="ECO:0007669"/>
    <property type="project" value="TreeGrafter"/>
</dbReference>
<dbReference type="Proteomes" id="UP000095657">
    <property type="component" value="Unassembled WGS sequence"/>
</dbReference>
<gene>
    <name evidence="11" type="ORF">DW190_09565</name>
    <name evidence="10" type="ORF">ERS852494_03479</name>
    <name evidence="9" type="ORF">ERS852558_01237</name>
</gene>
<evidence type="ECO:0000256" key="7">
    <source>
        <dbReference type="SAM" id="Phobius"/>
    </source>
</evidence>
<dbReference type="GO" id="GO:0005886">
    <property type="term" value="C:plasma membrane"/>
    <property type="evidence" value="ECO:0007669"/>
    <property type="project" value="UniProtKB-SubCell"/>
</dbReference>
<dbReference type="STRING" id="47678.ERS852494_03479"/>
<keyword evidence="2" id="KW-1003">Cell membrane</keyword>
<dbReference type="AlphaFoldDB" id="A0A174RWN3"/>
<evidence type="ECO:0000256" key="5">
    <source>
        <dbReference type="ARBA" id="ARBA00023136"/>
    </source>
</evidence>
<reference evidence="12 13" key="1">
    <citation type="submission" date="2015-09" db="EMBL/GenBank/DDBJ databases">
        <authorList>
            <consortium name="Pathogen Informatics"/>
        </authorList>
    </citation>
    <scope>NUCLEOTIDE SEQUENCE [LARGE SCALE GENOMIC DNA]</scope>
    <source>
        <strain evidence="10 12">2789STDY5834880</strain>
        <strain evidence="9 13">2789STDY5834946</strain>
    </source>
</reference>
<evidence type="ECO:0000256" key="4">
    <source>
        <dbReference type="ARBA" id="ARBA00022989"/>
    </source>
</evidence>
<evidence type="ECO:0000256" key="6">
    <source>
        <dbReference type="ARBA" id="ARBA00038076"/>
    </source>
</evidence>
<evidence type="ECO:0000256" key="2">
    <source>
        <dbReference type="ARBA" id="ARBA00022475"/>
    </source>
</evidence>
<comment type="similarity">
    <text evidence="6">Belongs to the ABC-4 integral membrane protein family.</text>
</comment>
<keyword evidence="5 7" id="KW-0472">Membrane</keyword>
<feature type="transmembrane region" description="Helical" evidence="7">
    <location>
        <begin position="390"/>
        <end position="414"/>
    </location>
</feature>
<keyword evidence="3 7" id="KW-0812">Transmembrane</keyword>
<feature type="transmembrane region" description="Helical" evidence="7">
    <location>
        <begin position="16"/>
        <end position="34"/>
    </location>
</feature>
<protein>
    <submittedName>
        <fullName evidence="9 11">ABC transporter permease</fullName>
    </submittedName>
</protein>
<dbReference type="EMBL" id="CZBL01000003">
    <property type="protein sequence ID" value="CUP87728.1"/>
    <property type="molecule type" value="Genomic_DNA"/>
</dbReference>
<keyword evidence="4 7" id="KW-1133">Transmembrane helix</keyword>
<name>A0A174RWN3_9BACE</name>
<dbReference type="InterPro" id="IPR050250">
    <property type="entry name" value="Macrolide_Exporter_MacB"/>
</dbReference>
<comment type="subcellular location">
    <subcellularLocation>
        <location evidence="1">Cell membrane</location>
        <topology evidence="1">Multi-pass membrane protein</topology>
    </subcellularLocation>
</comment>
<accession>A0A174RWN3</accession>
<dbReference type="Pfam" id="PF02687">
    <property type="entry name" value="FtsX"/>
    <property type="match status" value="1"/>
</dbReference>
<evidence type="ECO:0000313" key="9">
    <source>
        <dbReference type="EMBL" id="CUP87728.1"/>
    </source>
</evidence>
<dbReference type="RefSeq" id="WP_055173252.1">
    <property type="nucleotide sequence ID" value="NZ_CAXSLD010000030.1"/>
</dbReference>
<dbReference type="Proteomes" id="UP000283512">
    <property type="component" value="Unassembled WGS sequence"/>
</dbReference>
<evidence type="ECO:0000313" key="14">
    <source>
        <dbReference type="Proteomes" id="UP000283512"/>
    </source>
</evidence>
<dbReference type="EMBL" id="CZAI01000009">
    <property type="protein sequence ID" value="CUP94335.1"/>
    <property type="molecule type" value="Genomic_DNA"/>
</dbReference>